<sequence>MAADGDLKPIKKLSLKENYALLTRGLGWEPTYEKKEEIFRTIDFEGIKIHDWEKWEDPFRLTMDAYWKYQGEKERKLYAIIDAFQQNNGQFNVTDARYVQALKLFLNGIVGLEYASHRGFNILGREFPGVGPRIAAQMQAIDELRHATTQIHAISHYNRFFEGMADFPHQFDRVWYLSIPKSFFEDAVSSGPFEFIVAISFAFEYVLTNLAFMPWMSGAAFNGDMSTVSFGFSAQSDEARHMTLGIEVIKFLLEQDPDNVPLVQKWIDKWFWRGYRLLALLATMMDYMLPKRVMSWSEAWTIYYEENGGALFADLARYGIRPPKYADVTIKEKQRVSHEMWSIFYSVRNAVGFPVWLPSAEEMDWFSEKYPDTFDRYYRPRFEHWRELEEKGTPFTNMTLPQLCQVCQWPCIYTEPDDPTEFVHRETEYQGETFHFCSDGCKDIFCNEPEKYVHAWLPVHQIYQGNCFPEGADPTAPDFNPLVAALQYMGIKPGVDGGLMSQHVDASRWEQWTSRPANLHEGAITQAVRKTT</sequence>
<keyword evidence="2" id="KW-0503">Monooxygenase</keyword>
<organism evidence="4">
    <name type="scientific">uncultured bacterium UPO41</name>
    <dbReference type="NCBI Taxonomy" id="1776966"/>
    <lineage>
        <taxon>Bacteria</taxon>
        <taxon>environmental samples</taxon>
    </lineage>
</organism>
<dbReference type="GO" id="GO:0016787">
    <property type="term" value="F:hydrolase activity"/>
    <property type="evidence" value="ECO:0007669"/>
    <property type="project" value="UniProtKB-KW"/>
</dbReference>
<reference evidence="4" key="1">
    <citation type="journal article" date="2016" name="Appl. Environ. Microbiol.">
        <title>Functional Metagenomics of a Biostimulated Petroleum-Contaminated Soil Reveals an Extraordinary Diversity of Extradiol Dioxygenases.</title>
        <authorList>
            <person name="Terron-Gonzalez L."/>
            <person name="Martin-Cabello G."/>
            <person name="Ferrer M."/>
            <person name="Santero E."/>
        </authorList>
    </citation>
    <scope>NUCLEOTIDE SEQUENCE</scope>
</reference>
<dbReference type="SMR" id="A0A126SXU2"/>
<protein>
    <submittedName>
        <fullName evidence="4">Phenol hydrolase subunit alpha</fullName>
    </submittedName>
</protein>
<keyword evidence="1" id="KW-0560">Oxidoreductase</keyword>
<evidence type="ECO:0000256" key="1">
    <source>
        <dbReference type="ARBA" id="ARBA00023002"/>
    </source>
</evidence>
<dbReference type="Pfam" id="PF02332">
    <property type="entry name" value="Phenol_Hydrox"/>
    <property type="match status" value="1"/>
</dbReference>
<proteinExistence type="predicted"/>
<dbReference type="CDD" id="cd01057">
    <property type="entry name" value="AAMH_A"/>
    <property type="match status" value="1"/>
</dbReference>
<dbReference type="SUPFAM" id="SSF47240">
    <property type="entry name" value="Ferritin-like"/>
    <property type="match status" value="1"/>
</dbReference>
<dbReference type="GO" id="GO:0004497">
    <property type="term" value="F:monooxygenase activity"/>
    <property type="evidence" value="ECO:0007669"/>
    <property type="project" value="UniProtKB-KW"/>
</dbReference>
<dbReference type="InterPro" id="IPR012348">
    <property type="entry name" value="RNR-like"/>
</dbReference>
<dbReference type="InterPro" id="IPR003430">
    <property type="entry name" value="Phenol_Hydrox"/>
</dbReference>
<dbReference type="Pfam" id="PF04945">
    <property type="entry name" value="YHS"/>
    <property type="match status" value="1"/>
</dbReference>
<keyword evidence="4" id="KW-0378">Hydrolase</keyword>
<name>A0A126SXU2_9BACT</name>
<evidence type="ECO:0000259" key="3">
    <source>
        <dbReference type="Pfam" id="PF04945"/>
    </source>
</evidence>
<evidence type="ECO:0000313" key="4">
    <source>
        <dbReference type="EMBL" id="AMK59119.1"/>
    </source>
</evidence>
<accession>A0A126SXU2</accession>
<evidence type="ECO:0000256" key="2">
    <source>
        <dbReference type="ARBA" id="ARBA00023033"/>
    </source>
</evidence>
<dbReference type="AlphaFoldDB" id="A0A126SXU2"/>
<dbReference type="Gene3D" id="1.10.620.20">
    <property type="entry name" value="Ribonucleotide Reductase, subunit A"/>
    <property type="match status" value="1"/>
</dbReference>
<dbReference type="EMBL" id="KU144969">
    <property type="protein sequence ID" value="AMK59119.1"/>
    <property type="molecule type" value="Genomic_DNA"/>
</dbReference>
<dbReference type="InterPro" id="IPR007029">
    <property type="entry name" value="YHS_dom"/>
</dbReference>
<dbReference type="InterPro" id="IPR009078">
    <property type="entry name" value="Ferritin-like_SF"/>
</dbReference>
<feature type="domain" description="YHS" evidence="3">
    <location>
        <begin position="414"/>
        <end position="456"/>
    </location>
</feature>